<dbReference type="EMBL" id="QJJU01000018">
    <property type="protein sequence ID" value="PXX05339.1"/>
    <property type="molecule type" value="Genomic_DNA"/>
</dbReference>
<evidence type="ECO:0008006" key="4">
    <source>
        <dbReference type="Google" id="ProtNLM"/>
    </source>
</evidence>
<evidence type="ECO:0000313" key="3">
    <source>
        <dbReference type="Proteomes" id="UP000247781"/>
    </source>
</evidence>
<dbReference type="RefSeq" id="WP_110318458.1">
    <property type="nucleotide sequence ID" value="NZ_QJJU01000018.1"/>
</dbReference>
<gene>
    <name evidence="2" type="ORF">C8E89_11843</name>
</gene>
<reference evidence="3" key="1">
    <citation type="submission" date="2018-05" db="EMBL/GenBank/DDBJ databases">
        <authorList>
            <person name="Deangelis K."/>
            <person name="Huntemann M."/>
            <person name="Clum A."/>
            <person name="Pillay M."/>
            <person name="Palaniappan K."/>
            <person name="Varghese N."/>
            <person name="Mikhailova N."/>
            <person name="Stamatis D."/>
            <person name="Reddy T."/>
            <person name="Daum C."/>
            <person name="Shapiro N."/>
            <person name="Ivanova N."/>
            <person name="Kyrpides N."/>
            <person name="Woyke T."/>
        </authorList>
    </citation>
    <scope>NUCLEOTIDE SEQUENCE [LARGE SCALE GENOMIC DNA]</scope>
    <source>
        <strain evidence="3">GAS496</strain>
    </source>
</reference>
<evidence type="ECO:0000313" key="2">
    <source>
        <dbReference type="EMBL" id="PXX05339.1"/>
    </source>
</evidence>
<reference evidence="2 3" key="2">
    <citation type="submission" date="2018-06" db="EMBL/GenBank/DDBJ databases">
        <title>Sequencing of bacterial isolates from soil warming experiment in Harvard Forest, Massachusetts, USA.</title>
        <authorList>
            <person name="Deangelis K.PhD."/>
        </authorList>
    </citation>
    <scope>NUCLEOTIDE SEQUENCE [LARGE SCALE GENOMIC DNA]</scope>
    <source>
        <strain evidence="2 3">GAS496</strain>
    </source>
</reference>
<keyword evidence="1" id="KW-0472">Membrane</keyword>
<organism evidence="2 3">
    <name type="scientific">Mycolicibacterium moriokaense</name>
    <dbReference type="NCBI Taxonomy" id="39691"/>
    <lineage>
        <taxon>Bacteria</taxon>
        <taxon>Bacillati</taxon>
        <taxon>Actinomycetota</taxon>
        <taxon>Actinomycetes</taxon>
        <taxon>Mycobacteriales</taxon>
        <taxon>Mycobacteriaceae</taxon>
        <taxon>Mycolicibacterium</taxon>
    </lineage>
</organism>
<keyword evidence="3" id="KW-1185">Reference proteome</keyword>
<proteinExistence type="predicted"/>
<dbReference type="AlphaFoldDB" id="A0A318HAY6"/>
<name>A0A318HAY6_9MYCO</name>
<keyword evidence="1" id="KW-0812">Transmembrane</keyword>
<sequence>MRVGMNSLTLYAIARIGFGVTSLVAPAVTGRTLAGPGAALPDAKAFLRGMGGREIGLGLGLLAAIRADRPARRWVIAGLFADAGDLAGIAGAWSDMPRAKRWVGLGTAGGAAAAGVGVLATLPR</sequence>
<evidence type="ECO:0000256" key="1">
    <source>
        <dbReference type="SAM" id="Phobius"/>
    </source>
</evidence>
<dbReference type="Proteomes" id="UP000247781">
    <property type="component" value="Unassembled WGS sequence"/>
</dbReference>
<accession>A0A318HAY6</accession>
<keyword evidence="1" id="KW-1133">Transmembrane helix</keyword>
<protein>
    <recommendedName>
        <fullName evidence="4">DUF4267 domain-containing protein</fullName>
    </recommendedName>
</protein>
<feature type="transmembrane region" description="Helical" evidence="1">
    <location>
        <begin position="102"/>
        <end position="122"/>
    </location>
</feature>
<comment type="caution">
    <text evidence="2">The sequence shown here is derived from an EMBL/GenBank/DDBJ whole genome shotgun (WGS) entry which is preliminary data.</text>
</comment>